<evidence type="ECO:0008006" key="4">
    <source>
        <dbReference type="Google" id="ProtNLM"/>
    </source>
</evidence>
<organism evidence="2 3">
    <name type="scientific">Hypocrea virens (strain Gv29-8 / FGSC 10586)</name>
    <name type="common">Gliocladium virens</name>
    <name type="synonym">Trichoderma virens</name>
    <dbReference type="NCBI Taxonomy" id="413071"/>
    <lineage>
        <taxon>Eukaryota</taxon>
        <taxon>Fungi</taxon>
        <taxon>Dikarya</taxon>
        <taxon>Ascomycota</taxon>
        <taxon>Pezizomycotina</taxon>
        <taxon>Sordariomycetes</taxon>
        <taxon>Hypocreomycetidae</taxon>
        <taxon>Hypocreales</taxon>
        <taxon>Hypocreaceae</taxon>
        <taxon>Trichoderma</taxon>
    </lineage>
</organism>
<sequence length="148" mass="17152">MGGDLSPTYISQPSLTEEEDANLALLERQHAITSEPGDKSVCYPYLALLPSEIIENVVSRLDNRTVKNLRLTFFRAIADHDALRHRIVEIIYDDARLWRSAVDAYDAREPREPGSDSTHIPTDMGRFQSERDENIEDLRQRRRRDDER</sequence>
<dbReference type="InterPro" id="IPR036047">
    <property type="entry name" value="F-box-like_dom_sf"/>
</dbReference>
<feature type="compositionally biased region" description="Basic and acidic residues" evidence="1">
    <location>
        <begin position="128"/>
        <end position="148"/>
    </location>
</feature>
<dbReference type="VEuPathDB" id="FungiDB:TRIVIDRAFT_224597"/>
<dbReference type="RefSeq" id="XP_013954136.1">
    <property type="nucleotide sequence ID" value="XM_014098661.1"/>
</dbReference>
<keyword evidence="3" id="KW-1185">Reference proteome</keyword>
<name>G9N0R1_HYPVG</name>
<dbReference type="HOGENOM" id="CLU_1759070_0_0_1"/>
<protein>
    <recommendedName>
        <fullName evidence="4">F-box domain-containing protein</fullName>
    </recommendedName>
</protein>
<dbReference type="STRING" id="413071.G9N0R1"/>
<accession>G9N0R1</accession>
<dbReference type="GeneID" id="25791887"/>
<dbReference type="EMBL" id="ABDF02000082">
    <property type="protein sequence ID" value="EHK19943.1"/>
    <property type="molecule type" value="Genomic_DNA"/>
</dbReference>
<dbReference type="AlphaFoldDB" id="G9N0R1"/>
<gene>
    <name evidence="2" type="ORF">TRIVIDRAFT_224597</name>
</gene>
<comment type="caution">
    <text evidence="2">The sequence shown here is derived from an EMBL/GenBank/DDBJ whole genome shotgun (WGS) entry which is preliminary data.</text>
</comment>
<proteinExistence type="predicted"/>
<feature type="region of interest" description="Disordered" evidence="1">
    <location>
        <begin position="106"/>
        <end position="148"/>
    </location>
</feature>
<dbReference type="SUPFAM" id="SSF81383">
    <property type="entry name" value="F-box domain"/>
    <property type="match status" value="1"/>
</dbReference>
<evidence type="ECO:0000256" key="1">
    <source>
        <dbReference type="SAM" id="MobiDB-lite"/>
    </source>
</evidence>
<dbReference type="OrthoDB" id="5422579at2759"/>
<reference evidence="2 3" key="1">
    <citation type="journal article" date="2011" name="Genome Biol.">
        <title>Comparative genome sequence analysis underscores mycoparasitism as the ancestral life style of Trichoderma.</title>
        <authorList>
            <person name="Kubicek C.P."/>
            <person name="Herrera-Estrella A."/>
            <person name="Seidl-Seiboth V."/>
            <person name="Martinez D.A."/>
            <person name="Druzhinina I.S."/>
            <person name="Thon M."/>
            <person name="Zeilinger S."/>
            <person name="Casas-Flores S."/>
            <person name="Horwitz B.A."/>
            <person name="Mukherjee P.K."/>
            <person name="Mukherjee M."/>
            <person name="Kredics L."/>
            <person name="Alcaraz L.D."/>
            <person name="Aerts A."/>
            <person name="Antal Z."/>
            <person name="Atanasova L."/>
            <person name="Cervantes-Badillo M.G."/>
            <person name="Challacombe J."/>
            <person name="Chertkov O."/>
            <person name="McCluskey K."/>
            <person name="Coulpier F."/>
            <person name="Deshpande N."/>
            <person name="von Doehren H."/>
            <person name="Ebbole D.J."/>
            <person name="Esquivel-Naranjo E.U."/>
            <person name="Fekete E."/>
            <person name="Flipphi M."/>
            <person name="Glaser F."/>
            <person name="Gomez-Rodriguez E.Y."/>
            <person name="Gruber S."/>
            <person name="Han C."/>
            <person name="Henrissat B."/>
            <person name="Hermosa R."/>
            <person name="Hernandez-Onate M."/>
            <person name="Karaffa L."/>
            <person name="Kosti I."/>
            <person name="Le Crom S."/>
            <person name="Lindquist E."/>
            <person name="Lucas S."/>
            <person name="Luebeck M."/>
            <person name="Luebeck P.S."/>
            <person name="Margeot A."/>
            <person name="Metz B."/>
            <person name="Misra M."/>
            <person name="Nevalainen H."/>
            <person name="Omann M."/>
            <person name="Packer N."/>
            <person name="Perrone G."/>
            <person name="Uresti-Rivera E.E."/>
            <person name="Salamov A."/>
            <person name="Schmoll M."/>
            <person name="Seiboth B."/>
            <person name="Shapiro H."/>
            <person name="Sukno S."/>
            <person name="Tamayo-Ramos J.A."/>
            <person name="Tisch D."/>
            <person name="Wiest A."/>
            <person name="Wilkinson H.H."/>
            <person name="Zhang M."/>
            <person name="Coutinho P.M."/>
            <person name="Kenerley C.M."/>
            <person name="Monte E."/>
            <person name="Baker S.E."/>
            <person name="Grigoriev I.V."/>
        </authorList>
    </citation>
    <scope>NUCLEOTIDE SEQUENCE [LARGE SCALE GENOMIC DNA]</scope>
    <source>
        <strain evidence="3">Gv29-8 / FGSC 10586</strain>
    </source>
</reference>
<evidence type="ECO:0000313" key="2">
    <source>
        <dbReference type="EMBL" id="EHK19943.1"/>
    </source>
</evidence>
<evidence type="ECO:0000313" key="3">
    <source>
        <dbReference type="Proteomes" id="UP000007115"/>
    </source>
</evidence>
<dbReference type="Proteomes" id="UP000007115">
    <property type="component" value="Unassembled WGS sequence"/>
</dbReference>
<dbReference type="InParanoid" id="G9N0R1"/>